<dbReference type="Proteomes" id="UP000008144">
    <property type="component" value="Unassembled WGS sequence"/>
</dbReference>
<dbReference type="AlphaFoldDB" id="F7AMT4"/>
<keyword evidence="2" id="KW-1185">Reference proteome</keyword>
<sequence>MEKFGVGGNVYMKEMERIAGGQHLEDVDAARVVAETKAIEAFKTSTSDSNQDLVKGCEDKLHIAIQPKHKEFERINKDRLEFLLKELSNLGNECRMDYVEIMEEECKKEGTIENLRAVNKHAQESCVKKFKDSEKGKGFKCKEQQLQSLEEGMNERFQGYIKRVLQR</sequence>
<reference evidence="1" key="2">
    <citation type="submission" date="2025-08" db="UniProtKB">
        <authorList>
            <consortium name="Ensembl"/>
        </authorList>
    </citation>
    <scope>IDENTIFICATION</scope>
</reference>
<dbReference type="Ensembl" id="ENSCINT00000003504.3">
    <property type="protein sequence ID" value="ENSCINP00000003504.3"/>
    <property type="gene ID" value="ENSCING00000016492.2"/>
</dbReference>
<organism evidence="1 2">
    <name type="scientific">Ciona intestinalis</name>
    <name type="common">Transparent sea squirt</name>
    <name type="synonym">Ascidia intestinalis</name>
    <dbReference type="NCBI Taxonomy" id="7719"/>
    <lineage>
        <taxon>Eukaryota</taxon>
        <taxon>Metazoa</taxon>
        <taxon>Chordata</taxon>
        <taxon>Tunicata</taxon>
        <taxon>Ascidiacea</taxon>
        <taxon>Phlebobranchia</taxon>
        <taxon>Cionidae</taxon>
        <taxon>Ciona</taxon>
    </lineage>
</organism>
<evidence type="ECO:0000313" key="2">
    <source>
        <dbReference type="Proteomes" id="UP000008144"/>
    </source>
</evidence>
<protein>
    <submittedName>
        <fullName evidence="1">Uncharacterized protein</fullName>
    </submittedName>
</protein>
<dbReference type="HOGENOM" id="CLU_1598207_0_0_1"/>
<dbReference type="InParanoid" id="F7AMT4"/>
<reference evidence="2" key="1">
    <citation type="journal article" date="2002" name="Science">
        <title>The draft genome of Ciona intestinalis: insights into chordate and vertebrate origins.</title>
        <authorList>
            <person name="Dehal P."/>
            <person name="Satou Y."/>
            <person name="Campbell R.K."/>
            <person name="Chapman J."/>
            <person name="Degnan B."/>
            <person name="De Tomaso A."/>
            <person name="Davidson B."/>
            <person name="Di Gregorio A."/>
            <person name="Gelpke M."/>
            <person name="Goodstein D.M."/>
            <person name="Harafuji N."/>
            <person name="Hastings K.E."/>
            <person name="Ho I."/>
            <person name="Hotta K."/>
            <person name="Huang W."/>
            <person name="Kawashima T."/>
            <person name="Lemaire P."/>
            <person name="Martinez D."/>
            <person name="Meinertzhagen I.A."/>
            <person name="Necula S."/>
            <person name="Nonaka M."/>
            <person name="Putnam N."/>
            <person name="Rash S."/>
            <person name="Saiga H."/>
            <person name="Satake M."/>
            <person name="Terry A."/>
            <person name="Yamada L."/>
            <person name="Wang H.G."/>
            <person name="Awazu S."/>
            <person name="Azumi K."/>
            <person name="Boore J."/>
            <person name="Branno M."/>
            <person name="Chin-Bow S."/>
            <person name="DeSantis R."/>
            <person name="Doyle S."/>
            <person name="Francino P."/>
            <person name="Keys D.N."/>
            <person name="Haga S."/>
            <person name="Hayashi H."/>
            <person name="Hino K."/>
            <person name="Imai K.S."/>
            <person name="Inaba K."/>
            <person name="Kano S."/>
            <person name="Kobayashi K."/>
            <person name="Kobayashi M."/>
            <person name="Lee B.I."/>
            <person name="Makabe K.W."/>
            <person name="Manohar C."/>
            <person name="Matassi G."/>
            <person name="Medina M."/>
            <person name="Mochizuki Y."/>
            <person name="Mount S."/>
            <person name="Morishita T."/>
            <person name="Miura S."/>
            <person name="Nakayama A."/>
            <person name="Nishizaka S."/>
            <person name="Nomoto H."/>
            <person name="Ohta F."/>
            <person name="Oishi K."/>
            <person name="Rigoutsos I."/>
            <person name="Sano M."/>
            <person name="Sasaki A."/>
            <person name="Sasakura Y."/>
            <person name="Shoguchi E."/>
            <person name="Shin-i T."/>
            <person name="Spagnuolo A."/>
            <person name="Stainier D."/>
            <person name="Suzuki M.M."/>
            <person name="Tassy O."/>
            <person name="Takatori N."/>
            <person name="Tokuoka M."/>
            <person name="Yagi K."/>
            <person name="Yoshizaki F."/>
            <person name="Wada S."/>
            <person name="Zhang C."/>
            <person name="Hyatt P.D."/>
            <person name="Larimer F."/>
            <person name="Detter C."/>
            <person name="Doggett N."/>
            <person name="Glavina T."/>
            <person name="Hawkins T."/>
            <person name="Richardson P."/>
            <person name="Lucas S."/>
            <person name="Kohara Y."/>
            <person name="Levine M."/>
            <person name="Satoh N."/>
            <person name="Rokhsar D.S."/>
        </authorList>
    </citation>
    <scope>NUCLEOTIDE SEQUENCE [LARGE SCALE GENOMIC DNA]</scope>
</reference>
<proteinExistence type="predicted"/>
<evidence type="ECO:0000313" key="1">
    <source>
        <dbReference type="Ensembl" id="ENSCINP00000003504.3"/>
    </source>
</evidence>
<dbReference type="GeneTree" id="ENSGT00730000113904"/>
<accession>F7AMT4</accession>
<name>F7AMT4_CIOIN</name>
<reference evidence="1" key="3">
    <citation type="submission" date="2025-09" db="UniProtKB">
        <authorList>
            <consortium name="Ensembl"/>
        </authorList>
    </citation>
    <scope>IDENTIFICATION</scope>
</reference>